<gene>
    <name evidence="2" type="ORF">FOQG_18565</name>
</gene>
<feature type="compositionally biased region" description="Polar residues" evidence="1">
    <location>
        <begin position="328"/>
        <end position="337"/>
    </location>
</feature>
<feature type="region of interest" description="Disordered" evidence="1">
    <location>
        <begin position="328"/>
        <end position="482"/>
    </location>
</feature>
<dbReference type="AlphaFoldDB" id="X0BD23"/>
<protein>
    <submittedName>
        <fullName evidence="2">Uncharacterized protein</fullName>
    </submittedName>
</protein>
<feature type="compositionally biased region" description="Polar residues" evidence="1">
    <location>
        <begin position="81"/>
        <end position="95"/>
    </location>
</feature>
<evidence type="ECO:0000256" key="1">
    <source>
        <dbReference type="SAM" id="MobiDB-lite"/>
    </source>
</evidence>
<keyword evidence="3" id="KW-1185">Reference proteome</keyword>
<sequence>MITDELRRFAEVALAITDNHTGVEDGLRQAILTCFQLVWQGLPNEARCAVTKFQGSPDTEQSPRTRPPSRPVKRKADRFTAPTSSENDQPCSTAHNRPVVEAHAEVKPPERGLAESRFIDTPKKKRRIDTNSSNFPPEEDINRWIQSPKDFFIDTGLESEGISRICRYLVRVEKIQKLSAIRQRFALRVFYLSRVSWRGYKLQAFKKKLGEDAASVRDSTFRAWVKEGYVYFLLGREFGLHTLFLDVLNRREAQRMNLSPNVDSKSESDIQQQYKEDTEKCLSNLEFVDIGFPKETSPLFKSAAEAISKHLEQAQIDAGILKVSTQLDCQNGSSSEGTVRHRTVRLHSPSEESPEPPVDIQSRDASVDDNAVQQQDQTKMPIPQDDTDVADLSSLQSPTPRVLEHGNHGQASSQSPSQESAAHPTPDRSMIRHSATISPSSFSAPPSCPEGPLYERSSLPPSNDGPNGTLEDRNPGTMSNSIDQHHLSHCSFASLKLPQIVLQEGKGQQLGSPRSDLQDQNQDVVSGVEQGNSMAGTQFDYGQGIPFSADYMLDDPSFYELFVQSEGLLLRR</sequence>
<proteinExistence type="predicted"/>
<reference evidence="2 3" key="1">
    <citation type="submission" date="2011-11" db="EMBL/GenBank/DDBJ databases">
        <title>The Genome Sequence of Fusarium oxysporum PHW815.</title>
        <authorList>
            <consortium name="The Broad Institute Genome Sequencing Platform"/>
            <person name="Ma L.-J."/>
            <person name="Gale L.R."/>
            <person name="Schwartz D.C."/>
            <person name="Zhou S."/>
            <person name="Corby-Kistler H."/>
            <person name="Young S.K."/>
            <person name="Zeng Q."/>
            <person name="Gargeya S."/>
            <person name="Fitzgerald M."/>
            <person name="Haas B."/>
            <person name="Abouelleil A."/>
            <person name="Alvarado L."/>
            <person name="Arachchi H.M."/>
            <person name="Berlin A."/>
            <person name="Brown A."/>
            <person name="Chapman S.B."/>
            <person name="Chen Z."/>
            <person name="Dunbar C."/>
            <person name="Freedman E."/>
            <person name="Gearin G."/>
            <person name="Goldberg J."/>
            <person name="Griggs A."/>
            <person name="Gujja S."/>
            <person name="Heiman D."/>
            <person name="Howarth C."/>
            <person name="Larson L."/>
            <person name="Lui A."/>
            <person name="MacDonald P.J.P."/>
            <person name="Montmayeur A."/>
            <person name="Murphy C."/>
            <person name="Neiman D."/>
            <person name="Pearson M."/>
            <person name="Priest M."/>
            <person name="Roberts A."/>
            <person name="Saif S."/>
            <person name="Shea T."/>
            <person name="Shenoy N."/>
            <person name="Sisk P."/>
            <person name="Stolte C."/>
            <person name="Sykes S."/>
            <person name="Wortman J."/>
            <person name="Nusbaum C."/>
            <person name="Birren B."/>
        </authorList>
    </citation>
    <scope>NUCLEOTIDE SEQUENCE [LARGE SCALE GENOMIC DNA]</scope>
    <source>
        <strain evidence="2 3">54005</strain>
    </source>
</reference>
<feature type="region of interest" description="Disordered" evidence="1">
    <location>
        <begin position="53"/>
        <end position="139"/>
    </location>
</feature>
<evidence type="ECO:0000313" key="3">
    <source>
        <dbReference type="Proteomes" id="UP000030663"/>
    </source>
</evidence>
<accession>X0BD23</accession>
<name>X0BD23_FUSOX</name>
<organism evidence="2 3">
    <name type="scientific">Fusarium oxysporum f. sp. raphani 54005</name>
    <dbReference type="NCBI Taxonomy" id="1089458"/>
    <lineage>
        <taxon>Eukaryota</taxon>
        <taxon>Fungi</taxon>
        <taxon>Dikarya</taxon>
        <taxon>Ascomycota</taxon>
        <taxon>Pezizomycotina</taxon>
        <taxon>Sordariomycetes</taxon>
        <taxon>Hypocreomycetidae</taxon>
        <taxon>Hypocreales</taxon>
        <taxon>Nectriaceae</taxon>
        <taxon>Fusarium</taxon>
        <taxon>Fusarium oxysporum species complex</taxon>
    </lineage>
</organism>
<dbReference type="HOGENOM" id="CLU_476518_0_0_1"/>
<dbReference type="EMBL" id="KI979459">
    <property type="protein sequence ID" value="EXK76703.1"/>
    <property type="molecule type" value="Genomic_DNA"/>
</dbReference>
<evidence type="ECO:0000313" key="2">
    <source>
        <dbReference type="EMBL" id="EXK76703.1"/>
    </source>
</evidence>
<dbReference type="Proteomes" id="UP000030663">
    <property type="component" value="Unassembled WGS sequence"/>
</dbReference>
<feature type="compositionally biased region" description="Polar residues" evidence="1">
    <location>
        <begin position="53"/>
        <end position="64"/>
    </location>
</feature>
<feature type="compositionally biased region" description="Basic and acidic residues" evidence="1">
    <location>
        <begin position="98"/>
        <end position="122"/>
    </location>
</feature>
<feature type="compositionally biased region" description="Low complexity" evidence="1">
    <location>
        <begin position="410"/>
        <end position="422"/>
    </location>
</feature>